<protein>
    <submittedName>
        <fullName evidence="1">Uncharacterized protein</fullName>
    </submittedName>
</protein>
<reference evidence="1" key="1">
    <citation type="submission" date="2017-04" db="EMBL/GenBank/DDBJ databases">
        <authorList>
            <person name="Varghese N."/>
            <person name="Submissions S."/>
        </authorList>
    </citation>
    <scope>NUCLEOTIDE SEQUENCE</scope>
    <source>
        <strain evidence="1">WTE2008</strain>
    </source>
</reference>
<sequence length="94" mass="10352">MNQNTGRSSLIAIAGGYVLYLAYELLKSLIDNAPTTMPRVVQILAIVFFAAAGISLLVFAWKIWKKGREDQDQNPVDIESGEGKAKNEEEPPET</sequence>
<gene>
    <name evidence="1" type="ORF">SAMN06297397_2820</name>
</gene>
<comment type="caution">
    <text evidence="1">The sequence shown here is derived from an EMBL/GenBank/DDBJ whole genome shotgun (WGS) entry which is preliminary data.</text>
</comment>
<dbReference type="Proteomes" id="UP000192328">
    <property type="component" value="Unassembled WGS sequence"/>
</dbReference>
<proteinExistence type="predicted"/>
<evidence type="ECO:0000313" key="1">
    <source>
        <dbReference type="EMBL" id="SMC83403.1"/>
    </source>
</evidence>
<dbReference type="EMBL" id="FWXZ01000007">
    <property type="protein sequence ID" value="SMC83403.1"/>
    <property type="molecule type" value="Genomic_DNA"/>
</dbReference>
<evidence type="ECO:0000313" key="2">
    <source>
        <dbReference type="Proteomes" id="UP000192328"/>
    </source>
</evidence>
<accession>A0AC61PPQ2</accession>
<keyword evidence="2" id="KW-1185">Reference proteome</keyword>
<name>A0AC61PPQ2_9FIRM</name>
<organism evidence="1 2">
    <name type="scientific">Aristaeella lactis</name>
    <dbReference type="NCBI Taxonomy" id="3046383"/>
    <lineage>
        <taxon>Bacteria</taxon>
        <taxon>Bacillati</taxon>
        <taxon>Bacillota</taxon>
        <taxon>Clostridia</taxon>
        <taxon>Eubacteriales</taxon>
        <taxon>Aristaeellaceae</taxon>
        <taxon>Aristaeella</taxon>
    </lineage>
</organism>